<accession>A0A0A2VUK8</accession>
<dbReference type="HOGENOM" id="CLU_093927_0_0_1"/>
<dbReference type="EMBL" id="ANFO01000196">
    <property type="protein sequence ID" value="KGQ11581.1"/>
    <property type="molecule type" value="Genomic_DNA"/>
</dbReference>
<feature type="region of interest" description="Disordered" evidence="1">
    <location>
        <begin position="63"/>
        <end position="82"/>
    </location>
</feature>
<protein>
    <submittedName>
        <fullName evidence="2">Uncharacterized protein</fullName>
    </submittedName>
</protein>
<organism evidence="2 3">
    <name type="scientific">Beauveria bassiana D1-5</name>
    <dbReference type="NCBI Taxonomy" id="1245745"/>
    <lineage>
        <taxon>Eukaryota</taxon>
        <taxon>Fungi</taxon>
        <taxon>Dikarya</taxon>
        <taxon>Ascomycota</taxon>
        <taxon>Pezizomycotina</taxon>
        <taxon>Sordariomycetes</taxon>
        <taxon>Hypocreomycetidae</taxon>
        <taxon>Hypocreales</taxon>
        <taxon>Cordycipitaceae</taxon>
        <taxon>Beauveria</taxon>
    </lineage>
</organism>
<sequence>MSLSDSCTEVNFTQRWSDFLAVSPLSIASSSANLVSSCDTLSGQKAEELDANPGLDPDSNVTTLRSSSSHVVGGTSTIPSADNGDRIRALMAKYAQVMSGDAAQTQGVSSDILVNQGGHSAIIPDSDGHGNRIDEKPTKTDAPQRNPTSRGSRREKKGRSRARRRVQKGASVSRRQAYAFERLGGARQATGGIIECQVYWEPTWLPIEHLQGNDAIQEAKDLVVALFGSDTWHKEAGKLGLIYEHGRE</sequence>
<evidence type="ECO:0000256" key="1">
    <source>
        <dbReference type="SAM" id="MobiDB-lite"/>
    </source>
</evidence>
<proteinExistence type="predicted"/>
<name>A0A0A2VUK8_BEABA</name>
<feature type="region of interest" description="Disordered" evidence="1">
    <location>
        <begin position="118"/>
        <end position="171"/>
    </location>
</feature>
<dbReference type="OrthoDB" id="4868140at2759"/>
<comment type="caution">
    <text evidence="2">The sequence shown here is derived from an EMBL/GenBank/DDBJ whole genome shotgun (WGS) entry which is preliminary data.</text>
</comment>
<evidence type="ECO:0000313" key="3">
    <source>
        <dbReference type="Proteomes" id="UP000030106"/>
    </source>
</evidence>
<feature type="compositionally biased region" description="Basic residues" evidence="1">
    <location>
        <begin position="151"/>
        <end position="167"/>
    </location>
</feature>
<dbReference type="AlphaFoldDB" id="A0A0A2VUK8"/>
<feature type="compositionally biased region" description="Low complexity" evidence="1">
    <location>
        <begin position="66"/>
        <end position="77"/>
    </location>
</feature>
<reference evidence="2 3" key="1">
    <citation type="submission" date="2012-10" db="EMBL/GenBank/DDBJ databases">
        <title>Genome sequencing and analysis of entomopathogenic fungi Beauveria bassiana D1-5.</title>
        <authorList>
            <person name="Li Q."/>
            <person name="Wang L."/>
            <person name="Zhang Z."/>
            <person name="Wang Q."/>
            <person name="Ren J."/>
            <person name="Wang M."/>
            <person name="Xu W."/>
            <person name="Wang J."/>
            <person name="Lu Y."/>
            <person name="Du Q."/>
            <person name="Sun Z."/>
        </authorList>
    </citation>
    <scope>NUCLEOTIDE SEQUENCE [LARGE SCALE GENOMIC DNA]</scope>
    <source>
        <strain evidence="2 3">D1-5</strain>
    </source>
</reference>
<feature type="compositionally biased region" description="Basic and acidic residues" evidence="1">
    <location>
        <begin position="126"/>
        <end position="139"/>
    </location>
</feature>
<evidence type="ECO:0000313" key="2">
    <source>
        <dbReference type="EMBL" id="KGQ11581.1"/>
    </source>
</evidence>
<gene>
    <name evidence="2" type="ORF">BBAD15_g2653</name>
</gene>
<dbReference type="Proteomes" id="UP000030106">
    <property type="component" value="Unassembled WGS sequence"/>
</dbReference>